<reference evidence="1" key="1">
    <citation type="submission" date="2023-06" db="EMBL/GenBank/DDBJ databases">
        <authorList>
            <person name="Jiang Y."/>
            <person name="Liu Q."/>
        </authorList>
    </citation>
    <scope>NUCLEOTIDE SEQUENCE</scope>
    <source>
        <strain evidence="1">CGMCC 1.12090</strain>
    </source>
</reference>
<evidence type="ECO:0000313" key="1">
    <source>
        <dbReference type="EMBL" id="MDO1536938.1"/>
    </source>
</evidence>
<sequence>MRRPDDPDQRMGASSLAEWKANIEMTAESTKNPKLAEELGDPNRLFTNELIEDINAFDKQAVVRMAKEFKL</sequence>
<proteinExistence type="predicted"/>
<evidence type="ECO:0000313" key="2">
    <source>
        <dbReference type="Proteomes" id="UP001169027"/>
    </source>
</evidence>
<protein>
    <submittedName>
        <fullName evidence="1">Uncharacterized protein</fullName>
    </submittedName>
</protein>
<name>A0ABT8SDF2_9BURK</name>
<comment type="caution">
    <text evidence="1">The sequence shown here is derived from an EMBL/GenBank/DDBJ whole genome shotgun (WGS) entry which is preliminary data.</text>
</comment>
<dbReference type="RefSeq" id="WP_301815153.1">
    <property type="nucleotide sequence ID" value="NZ_JAUJZH010000033.1"/>
</dbReference>
<keyword evidence="2" id="KW-1185">Reference proteome</keyword>
<accession>A0ABT8SDF2</accession>
<dbReference type="EMBL" id="JAUKVY010000033">
    <property type="protein sequence ID" value="MDO1536938.1"/>
    <property type="molecule type" value="Genomic_DNA"/>
</dbReference>
<dbReference type="Proteomes" id="UP001169027">
    <property type="component" value="Unassembled WGS sequence"/>
</dbReference>
<organism evidence="1 2">
    <name type="scientific">Variovorax ginsengisoli</name>
    <dbReference type="NCBI Taxonomy" id="363844"/>
    <lineage>
        <taxon>Bacteria</taxon>
        <taxon>Pseudomonadati</taxon>
        <taxon>Pseudomonadota</taxon>
        <taxon>Betaproteobacteria</taxon>
        <taxon>Burkholderiales</taxon>
        <taxon>Comamonadaceae</taxon>
        <taxon>Variovorax</taxon>
    </lineage>
</organism>
<gene>
    <name evidence="1" type="ORF">Q2T77_32185</name>
</gene>